<dbReference type="InterPro" id="IPR004000">
    <property type="entry name" value="Actin"/>
</dbReference>
<dbReference type="PANTHER" id="PTHR11937">
    <property type="entry name" value="ACTIN"/>
    <property type="match status" value="1"/>
</dbReference>
<dbReference type="SMART" id="SM00268">
    <property type="entry name" value="ACTIN"/>
    <property type="match status" value="1"/>
</dbReference>
<dbReference type="Gene3D" id="3.90.640.60">
    <property type="match status" value="1"/>
</dbReference>
<comment type="caution">
    <text evidence="2">The sequence shown here is derived from an EMBL/GenBank/DDBJ whole genome shotgun (WGS) entry which is preliminary data.</text>
</comment>
<dbReference type="Proteomes" id="UP001623330">
    <property type="component" value="Unassembled WGS sequence"/>
</dbReference>
<sequence length="463" mass="52947">MAPFRQDSILIIYPRSGSTLIQFGLNEETFLAPSLEIPTLIYRKRDQSGNYIYGPKEQFNSMDDVDEIRPIANGSIVDIEAFLHFLKLFYVSLLSERYSLYTSAFDGELANIPVLMVTHHTWSQTQMEYITQFIFEKLELNNLLLLPLALASTFAMVSLQNSLVIDIGAKHTDIIPVVDYAPMLHLISTVNIGGDSINEKLKEKLPQLNDLQIEALKKSPIFEVLSEDAKNLLQDLNNGDEMDEGALDVAAIVTSGRDTREVLEERERRKKQDNVKNAELDTNSFWDDDGNEITVGKQRFQGTEMLIEKISNRVGLVLSRVHDINKARHIWENIILVGGTTSIVGFREALLAQLYKDHVIMEPEDERLGREEAARASLPNKKRNKFMDNTLPTTEYSQVPTSVKYAKYPEYFPEWKKHGYSEVPFLGAQIVCKQVFTHPKDTFYITRERYKEKGPSSIWDIVF</sequence>
<dbReference type="Gene3D" id="3.30.420.40">
    <property type="match status" value="2"/>
</dbReference>
<organism evidence="2 3">
    <name type="scientific">Nakaseomyces bracarensis</name>
    <dbReference type="NCBI Taxonomy" id="273131"/>
    <lineage>
        <taxon>Eukaryota</taxon>
        <taxon>Fungi</taxon>
        <taxon>Dikarya</taxon>
        <taxon>Ascomycota</taxon>
        <taxon>Saccharomycotina</taxon>
        <taxon>Saccharomycetes</taxon>
        <taxon>Saccharomycetales</taxon>
        <taxon>Saccharomycetaceae</taxon>
        <taxon>Nakaseomyces</taxon>
    </lineage>
</organism>
<gene>
    <name evidence="2" type="ORF">RNJ44_04707</name>
</gene>
<protein>
    <submittedName>
        <fullName evidence="2">Actin-like protein ARP9</fullName>
    </submittedName>
</protein>
<dbReference type="SUPFAM" id="SSF53067">
    <property type="entry name" value="Actin-like ATPase domain"/>
    <property type="match status" value="2"/>
</dbReference>
<accession>A0ABR4NVT6</accession>
<reference evidence="2 3" key="1">
    <citation type="submission" date="2024-05" db="EMBL/GenBank/DDBJ databases">
        <title>Long read based assembly of the Candida bracarensis genome reveals expanded adhesin content.</title>
        <authorList>
            <person name="Marcet-Houben M."/>
            <person name="Ksiezopolska E."/>
            <person name="Gabaldon T."/>
        </authorList>
    </citation>
    <scope>NUCLEOTIDE SEQUENCE [LARGE SCALE GENOMIC DNA]</scope>
    <source>
        <strain evidence="2 3">CBM6</strain>
    </source>
</reference>
<evidence type="ECO:0000256" key="1">
    <source>
        <dbReference type="RuleBase" id="RU000487"/>
    </source>
</evidence>
<keyword evidence="3" id="KW-1185">Reference proteome</keyword>
<dbReference type="EMBL" id="JBEVYD010000005">
    <property type="protein sequence ID" value="KAL3232791.1"/>
    <property type="molecule type" value="Genomic_DNA"/>
</dbReference>
<comment type="similarity">
    <text evidence="1">Belongs to the actin family.</text>
</comment>
<proteinExistence type="inferred from homology"/>
<evidence type="ECO:0000313" key="3">
    <source>
        <dbReference type="Proteomes" id="UP001623330"/>
    </source>
</evidence>
<evidence type="ECO:0000313" key="2">
    <source>
        <dbReference type="EMBL" id="KAL3232791.1"/>
    </source>
</evidence>
<name>A0ABR4NVT6_9SACH</name>
<dbReference type="Pfam" id="PF00022">
    <property type="entry name" value="Actin"/>
    <property type="match status" value="1"/>
</dbReference>
<dbReference type="InterPro" id="IPR043129">
    <property type="entry name" value="ATPase_NBD"/>
</dbReference>